<evidence type="ECO:0000256" key="1">
    <source>
        <dbReference type="SAM" id="MobiDB-lite"/>
    </source>
</evidence>
<feature type="compositionally biased region" description="Basic residues" evidence="1">
    <location>
        <begin position="21"/>
        <end position="33"/>
    </location>
</feature>
<dbReference type="AlphaFoldDB" id="A0A816A8H8"/>
<feature type="compositionally biased region" description="Basic residues" evidence="1">
    <location>
        <begin position="413"/>
        <end position="440"/>
    </location>
</feature>
<dbReference type="EMBL" id="CAJNOV010016637">
    <property type="protein sequence ID" value="CAF1594118.1"/>
    <property type="molecule type" value="Genomic_DNA"/>
</dbReference>
<proteinExistence type="predicted"/>
<sequence length="847" mass="94833">MTRGGGNKPTMLGRLIFGEKRKQHASPSRHRSATRNGGGAADMSIYGAGGGGGISHKNLINLHDWAIWRMHLNEQMGFGLSDRTDFKHMRQFLHSNPFYQQHSRDPSNGRYNGVRLLFSIPHARIKPDLMDASRTDAGVVEAAGGGINKITNLDTEDTTTYEQHNVVVNSDDHRTNSANSVSVGSPLVTHKSMSQVLPKALIGNKSSYHPVHPSTVTNDVTRARRSIRAPFKTADRVHATLQKAVKDGNVLEKIKAFEMQAAAAHADAAAKLNGNSVFGCVSNSRMHFMASPIHSAAHRALSPTITHSIQHSISPMPIQYERTPPPPPQQQQQQQQHYIRSHRSRLIHPTRGHQDVSVGPMGGRQSRKGTHVLEPALGDIILRRRTPSQKTANDEDYSITAINSMPLPLPQGHSHRHHHHHNNNNNHHRASASRSRHRKETPHDRRTSSVNENVPKKSQPKLKTKQKQKQKQKQKEIKPSASSKTSTRHRWLPGHKGTSAETEKTKQDESNSKSNKNNKTKNTNSEQEKFDSKDQTPSFSAKSKKESSDNNRVYGVPNSTVSEESKFEIISPQPPPRIDEENESDREEERLENKNHHTSPKPEENLSQNKQSNTNIEGQSNKTQQHQKLSSADGEILSKVEDDNRFSRPTDDHAHRSELNDEDDECKSEGDVFIEESSLTNLNVPQEQPQSLVNVIRRYSSQCSDDKILLDRRWQWSKESGGLIDKGHPKKKQQKSTTSLTSKEDHTVYQTPKPEQILVSLHKKHASSKKQSVLLATTTKTTSTVTSPPPNESNDEQSNTKQISKQILHAILNSMPNNQDQSTVNEFFENGPYTNPEDVMTNIVSIA</sequence>
<feature type="compositionally biased region" description="Basic residues" evidence="1">
    <location>
        <begin position="339"/>
        <end position="351"/>
    </location>
</feature>
<feature type="region of interest" description="Disordered" evidence="1">
    <location>
        <begin position="720"/>
        <end position="751"/>
    </location>
</feature>
<organism evidence="2 3">
    <name type="scientific">Rotaria magnacalcarata</name>
    <dbReference type="NCBI Taxonomy" id="392030"/>
    <lineage>
        <taxon>Eukaryota</taxon>
        <taxon>Metazoa</taxon>
        <taxon>Spiralia</taxon>
        <taxon>Gnathifera</taxon>
        <taxon>Rotifera</taxon>
        <taxon>Eurotatoria</taxon>
        <taxon>Bdelloidea</taxon>
        <taxon>Philodinida</taxon>
        <taxon>Philodinidae</taxon>
        <taxon>Rotaria</taxon>
    </lineage>
</organism>
<feature type="compositionally biased region" description="Basic and acidic residues" evidence="1">
    <location>
        <begin position="636"/>
        <end position="659"/>
    </location>
</feature>
<feature type="region of interest" description="Disordered" evidence="1">
    <location>
        <begin position="18"/>
        <end position="40"/>
    </location>
</feature>
<feature type="compositionally biased region" description="Basic and acidic residues" evidence="1">
    <location>
        <begin position="501"/>
        <end position="511"/>
    </location>
</feature>
<feature type="region of interest" description="Disordered" evidence="1">
    <location>
        <begin position="317"/>
        <end position="671"/>
    </location>
</feature>
<dbReference type="Proteomes" id="UP000663855">
    <property type="component" value="Unassembled WGS sequence"/>
</dbReference>
<feature type="region of interest" description="Disordered" evidence="1">
    <location>
        <begin position="779"/>
        <end position="801"/>
    </location>
</feature>
<feature type="compositionally biased region" description="Basic and acidic residues" evidence="1">
    <location>
        <begin position="587"/>
        <end position="604"/>
    </location>
</feature>
<protein>
    <submittedName>
        <fullName evidence="2">Uncharacterized protein</fullName>
    </submittedName>
</protein>
<evidence type="ECO:0000313" key="3">
    <source>
        <dbReference type="Proteomes" id="UP000663855"/>
    </source>
</evidence>
<gene>
    <name evidence="2" type="ORF">CJN711_LOCUS34381</name>
</gene>
<feature type="compositionally biased region" description="Low complexity" evidence="1">
    <location>
        <begin position="512"/>
        <end position="525"/>
    </location>
</feature>
<accession>A0A816A8H8</accession>
<feature type="compositionally biased region" description="Polar residues" evidence="1">
    <location>
        <begin position="605"/>
        <end position="630"/>
    </location>
</feature>
<name>A0A816A8H8_9BILA</name>
<evidence type="ECO:0000313" key="2">
    <source>
        <dbReference type="EMBL" id="CAF1594118.1"/>
    </source>
</evidence>
<feature type="compositionally biased region" description="Basic residues" evidence="1">
    <location>
        <begin position="458"/>
        <end position="472"/>
    </location>
</feature>
<comment type="caution">
    <text evidence="2">The sequence shown here is derived from an EMBL/GenBank/DDBJ whole genome shotgun (WGS) entry which is preliminary data.</text>
</comment>
<reference evidence="2" key="1">
    <citation type="submission" date="2021-02" db="EMBL/GenBank/DDBJ databases">
        <authorList>
            <person name="Nowell W R."/>
        </authorList>
    </citation>
    <scope>NUCLEOTIDE SEQUENCE</scope>
</reference>